<dbReference type="SUPFAM" id="SSF53300">
    <property type="entry name" value="vWA-like"/>
    <property type="match status" value="1"/>
</dbReference>
<dbReference type="PANTHER" id="PTHR37467:SF1">
    <property type="entry name" value="EXPORTED CALCIUM-BINDING GLYCOPROTEIN"/>
    <property type="match status" value="1"/>
</dbReference>
<proteinExistence type="predicted"/>
<reference evidence="6" key="1">
    <citation type="submission" date="2022-12" db="EMBL/GenBank/DDBJ databases">
        <authorList>
            <person name="Bing R.G."/>
            <person name="Willard D.J."/>
            <person name="Manesh M.J.H."/>
            <person name="Laemthong T."/>
            <person name="Crosby J.R."/>
            <person name="Kelly R.M."/>
        </authorList>
    </citation>
    <scope>NUCLEOTIDE SEQUENCE</scope>
    <source>
        <strain evidence="6">DSM 8991</strain>
    </source>
</reference>
<keyword evidence="2" id="KW-0964">Secreted</keyword>
<name>A0ABY7BL68_9FIRM</name>
<accession>A0ABY7BL68</accession>
<dbReference type="Gene3D" id="3.40.50.410">
    <property type="entry name" value="von Willebrand factor, type A domain"/>
    <property type="match status" value="1"/>
</dbReference>
<dbReference type="CDD" id="cd00198">
    <property type="entry name" value="vWFA"/>
    <property type="match status" value="1"/>
</dbReference>
<evidence type="ECO:0000313" key="6">
    <source>
        <dbReference type="EMBL" id="WAM32642.1"/>
    </source>
</evidence>
<evidence type="ECO:0000256" key="3">
    <source>
        <dbReference type="ARBA" id="ARBA00022729"/>
    </source>
</evidence>
<dbReference type="CDD" id="cd20742">
    <property type="entry name" value="FIX_vWA-like"/>
    <property type="match status" value="1"/>
</dbReference>
<dbReference type="InterPro" id="IPR053180">
    <property type="entry name" value="Ca-binding_acidic-repeat"/>
</dbReference>
<dbReference type="SUPFAM" id="SSF103647">
    <property type="entry name" value="TSP type-3 repeat"/>
    <property type="match status" value="1"/>
</dbReference>
<dbReference type="Pfam" id="PF18884">
    <property type="entry name" value="TSP3_bac"/>
    <property type="match status" value="4"/>
</dbReference>
<sequence>MQPLTHDFEAVKSAIDRIDSYGGTNIAAGIRLANQQLISYSSDDRIKVIILLTDGEGYYDGNLTVQAKENNITIYTIGLGTSVDENLLKNIAAQTGGMYFPVSSASQLPQVFKRITEIVTEPIDTDGDGIPDSVEVKGARTGFGTMVYSDPNNPDTDGDGLSDKDEIGELVCGPNGEYYKSCTNPANGDTDYDGLSESEEEEYGTNPCISDTDGDGLSDGLEISMGYSPLHKNYDGDSYADKEEAEKGLDPYLYDKTWFEHIKDILAGATCGDAGEILVRYGILAERTLKSLGYLIGLIASGFIPFSDIRDAIASLVKLDFVGVFTNLLGFVPGIGDFADAARGFLKFIGLGEECISIAARFIFEKFEAWKSMFTSSVFLPIFAMLSKGQDNLKALESVVGNSGEVQKFTSEFAQHNSIDEIAKFINEQNIKFDTLKIQNIEGIEARVNEYMMKNNLTSKTIRAERFAVEAAVDYYTSLGYKCVYKARHGVKGPDLVFRKGDEYLIVEVKGAIEDFKNPMVGHKRLFNYVKDENTGEKKLLAQLSWEWLSTNPERYLGVMEKEMEPDEFARFKEFLKKKGQYRAALVYASKNERIRWDGGFDEYLKEAFIDNKNMKNIEILKMIY</sequence>
<evidence type="ECO:0000259" key="5">
    <source>
        <dbReference type="PROSITE" id="PS50234"/>
    </source>
</evidence>
<feature type="domain" description="VWFA" evidence="5">
    <location>
        <begin position="1"/>
        <end position="115"/>
    </location>
</feature>
<keyword evidence="7" id="KW-1185">Reference proteome</keyword>
<comment type="subcellular location">
    <subcellularLocation>
        <location evidence="1">Secreted</location>
    </subcellularLocation>
</comment>
<evidence type="ECO:0000256" key="1">
    <source>
        <dbReference type="ARBA" id="ARBA00004613"/>
    </source>
</evidence>
<keyword evidence="4" id="KW-0106">Calcium</keyword>
<evidence type="ECO:0000256" key="4">
    <source>
        <dbReference type="ARBA" id="ARBA00022837"/>
    </source>
</evidence>
<dbReference type="PANTHER" id="PTHR37467">
    <property type="entry name" value="EXPORTED CALCIUM-BINDING GLYCOPROTEIN-RELATED"/>
    <property type="match status" value="1"/>
</dbReference>
<organism evidence="6 7">
    <name type="scientific">Caldicellulosiruptor naganoensis</name>
    <dbReference type="NCBI Taxonomy" id="29324"/>
    <lineage>
        <taxon>Bacteria</taxon>
        <taxon>Bacillati</taxon>
        <taxon>Bacillota</taxon>
        <taxon>Bacillota incertae sedis</taxon>
        <taxon>Caldicellulosiruptorales</taxon>
        <taxon>Caldicellulosiruptoraceae</taxon>
        <taxon>Caldicellulosiruptor</taxon>
    </lineage>
</organism>
<dbReference type="Pfam" id="PF00092">
    <property type="entry name" value="VWA"/>
    <property type="match status" value="1"/>
</dbReference>
<dbReference type="Proteomes" id="UP001164745">
    <property type="component" value="Chromosome"/>
</dbReference>
<gene>
    <name evidence="6" type="ORF">OTJ99_000075</name>
</gene>
<keyword evidence="3" id="KW-0732">Signal</keyword>
<dbReference type="RefSeq" id="WP_235375004.1">
    <property type="nucleotide sequence ID" value="NZ_CP113864.1"/>
</dbReference>
<dbReference type="InterPro" id="IPR028974">
    <property type="entry name" value="TSP_type-3_rpt"/>
</dbReference>
<dbReference type="EMBL" id="CP113864">
    <property type="protein sequence ID" value="WAM32642.1"/>
    <property type="molecule type" value="Genomic_DNA"/>
</dbReference>
<dbReference type="InterPro" id="IPR059100">
    <property type="entry name" value="TSP3_bac"/>
</dbReference>
<dbReference type="InterPro" id="IPR002035">
    <property type="entry name" value="VWF_A"/>
</dbReference>
<evidence type="ECO:0000313" key="7">
    <source>
        <dbReference type="Proteomes" id="UP001164745"/>
    </source>
</evidence>
<dbReference type="PROSITE" id="PS50234">
    <property type="entry name" value="VWFA"/>
    <property type="match status" value="1"/>
</dbReference>
<dbReference type="InterPro" id="IPR036465">
    <property type="entry name" value="vWFA_dom_sf"/>
</dbReference>
<protein>
    <submittedName>
        <fullName evidence="6">VWA domain-containing protein</fullName>
    </submittedName>
</protein>
<evidence type="ECO:0000256" key="2">
    <source>
        <dbReference type="ARBA" id="ARBA00022525"/>
    </source>
</evidence>